<dbReference type="GO" id="GO:0016747">
    <property type="term" value="F:acyltransferase activity, transferring groups other than amino-acyl groups"/>
    <property type="evidence" value="ECO:0007669"/>
    <property type="project" value="InterPro"/>
</dbReference>
<feature type="transmembrane region" description="Helical" evidence="1">
    <location>
        <begin position="325"/>
        <end position="347"/>
    </location>
</feature>
<keyword evidence="5" id="KW-1185">Reference proteome</keyword>
<protein>
    <submittedName>
        <fullName evidence="4">Acyltransferase</fullName>
    </submittedName>
</protein>
<dbReference type="InterPro" id="IPR050879">
    <property type="entry name" value="Acyltransferase_3"/>
</dbReference>
<feature type="transmembrane region" description="Helical" evidence="1">
    <location>
        <begin position="368"/>
        <end position="388"/>
    </location>
</feature>
<dbReference type="PANTHER" id="PTHR23028">
    <property type="entry name" value="ACETYLTRANSFERASE"/>
    <property type="match status" value="1"/>
</dbReference>
<feature type="transmembrane region" description="Helical" evidence="1">
    <location>
        <begin position="261"/>
        <end position="282"/>
    </location>
</feature>
<evidence type="ECO:0000259" key="3">
    <source>
        <dbReference type="Pfam" id="PF19040"/>
    </source>
</evidence>
<keyword evidence="4" id="KW-0808">Transferase</keyword>
<dbReference type="InterPro" id="IPR043968">
    <property type="entry name" value="SGNH"/>
</dbReference>
<feature type="transmembrane region" description="Helical" evidence="1">
    <location>
        <begin position="205"/>
        <end position="229"/>
    </location>
</feature>
<reference evidence="4" key="1">
    <citation type="journal article" date="2014" name="Int. J. Syst. Evol. Microbiol.">
        <title>Complete genome sequence of Corynebacterium casei LMG S-19264T (=DSM 44701T), isolated from a smear-ripened cheese.</title>
        <authorList>
            <consortium name="US DOE Joint Genome Institute (JGI-PGF)"/>
            <person name="Walter F."/>
            <person name="Albersmeier A."/>
            <person name="Kalinowski J."/>
            <person name="Ruckert C."/>
        </authorList>
    </citation>
    <scope>NUCLEOTIDE SEQUENCE</scope>
    <source>
        <strain evidence="4">KCTC 12711</strain>
    </source>
</reference>
<feature type="transmembrane region" description="Helical" evidence="1">
    <location>
        <begin position="28"/>
        <end position="47"/>
    </location>
</feature>
<comment type="caution">
    <text evidence="4">The sequence shown here is derived from an EMBL/GenBank/DDBJ whole genome shotgun (WGS) entry which is preliminary data.</text>
</comment>
<feature type="transmembrane region" description="Helical" evidence="1">
    <location>
        <begin position="294"/>
        <end position="319"/>
    </location>
</feature>
<accession>A0A918S406</accession>
<dbReference type="RefSeq" id="WP_189402676.1">
    <property type="nucleotide sequence ID" value="NZ_BMXA01000008.1"/>
</dbReference>
<name>A0A918S406_9GAMM</name>
<proteinExistence type="predicted"/>
<dbReference type="GO" id="GO:0009103">
    <property type="term" value="P:lipopolysaccharide biosynthetic process"/>
    <property type="evidence" value="ECO:0007669"/>
    <property type="project" value="TreeGrafter"/>
</dbReference>
<keyword evidence="1" id="KW-0812">Transmembrane</keyword>
<organism evidence="4 5">
    <name type="scientific">Arenicella chitinivorans</name>
    <dbReference type="NCBI Taxonomy" id="1329800"/>
    <lineage>
        <taxon>Bacteria</taxon>
        <taxon>Pseudomonadati</taxon>
        <taxon>Pseudomonadota</taxon>
        <taxon>Gammaproteobacteria</taxon>
        <taxon>Arenicellales</taxon>
        <taxon>Arenicellaceae</taxon>
        <taxon>Arenicella</taxon>
    </lineage>
</organism>
<feature type="transmembrane region" description="Helical" evidence="1">
    <location>
        <begin position="74"/>
        <end position="93"/>
    </location>
</feature>
<reference evidence="4" key="2">
    <citation type="submission" date="2020-09" db="EMBL/GenBank/DDBJ databases">
        <authorList>
            <person name="Sun Q."/>
            <person name="Kim S."/>
        </authorList>
    </citation>
    <scope>NUCLEOTIDE SEQUENCE</scope>
    <source>
        <strain evidence="4">KCTC 12711</strain>
    </source>
</reference>
<feature type="transmembrane region" description="Helical" evidence="1">
    <location>
        <begin position="236"/>
        <end position="255"/>
    </location>
</feature>
<feature type="domain" description="Acyltransferase 3" evidence="2">
    <location>
        <begin position="7"/>
        <end position="344"/>
    </location>
</feature>
<evidence type="ECO:0000313" key="5">
    <source>
        <dbReference type="Proteomes" id="UP000614811"/>
    </source>
</evidence>
<dbReference type="Pfam" id="PF01757">
    <property type="entry name" value="Acyl_transf_3"/>
    <property type="match status" value="1"/>
</dbReference>
<evidence type="ECO:0000313" key="4">
    <source>
        <dbReference type="EMBL" id="GHA19524.1"/>
    </source>
</evidence>
<keyword evidence="1" id="KW-0472">Membrane</keyword>
<keyword evidence="1" id="KW-1133">Transmembrane helix</keyword>
<evidence type="ECO:0000259" key="2">
    <source>
        <dbReference type="Pfam" id="PF01757"/>
    </source>
</evidence>
<dbReference type="Proteomes" id="UP000614811">
    <property type="component" value="Unassembled WGS sequence"/>
</dbReference>
<dbReference type="PANTHER" id="PTHR23028:SF53">
    <property type="entry name" value="ACYL_TRANSF_3 DOMAIN-CONTAINING PROTEIN"/>
    <property type="match status" value="1"/>
</dbReference>
<feature type="domain" description="SGNH" evidence="3">
    <location>
        <begin position="429"/>
        <end position="636"/>
    </location>
</feature>
<dbReference type="EMBL" id="BMXA01000008">
    <property type="protein sequence ID" value="GHA19524.1"/>
    <property type="molecule type" value="Genomic_DNA"/>
</dbReference>
<feature type="transmembrane region" description="Helical" evidence="1">
    <location>
        <begin position="164"/>
        <end position="185"/>
    </location>
</feature>
<evidence type="ECO:0000256" key="1">
    <source>
        <dbReference type="SAM" id="Phobius"/>
    </source>
</evidence>
<feature type="transmembrane region" description="Helical" evidence="1">
    <location>
        <begin position="99"/>
        <end position="120"/>
    </location>
</feature>
<dbReference type="GO" id="GO:0016020">
    <property type="term" value="C:membrane"/>
    <property type="evidence" value="ECO:0007669"/>
    <property type="project" value="TreeGrafter"/>
</dbReference>
<gene>
    <name evidence="4" type="ORF">GCM10008090_31510</name>
</gene>
<dbReference type="InterPro" id="IPR002656">
    <property type="entry name" value="Acyl_transf_3_dom"/>
</dbReference>
<keyword evidence="4" id="KW-0012">Acyltransferase</keyword>
<dbReference type="Pfam" id="PF19040">
    <property type="entry name" value="SGNH"/>
    <property type="match status" value="1"/>
</dbReference>
<dbReference type="AlphaFoldDB" id="A0A918S406"/>
<sequence>MLTYRPDIDGLRAIAVASVVLYHLQETWLPGGFVGVDIFFVISGYLITKLIHSELIETGRFSFKHFYVRRIRRLLPALLATFLFCMVFAYWLFSPTHLIEFAQSLVAAIFSVSNIFFWNLSDYFDADVAFKPLLHTWSLSVEEQFYLIWPALLTGLFAIKRKSFIPIVVLLLGVASLLLNIALFSDNSGLLAWLTSTDSETTLSAAATAFYWLPFRVFEFVIGALLVWTRGPQRRIVAEGLFAIGLVMVLSSFLLLNSKMIFPSVTALIPTLGAALMIYSGAKHRLSWIVSNRGMVGLGLISYSLYLIHWPMIVFYTYWIARDLTLLDTAMLIVVSVLLAYLMVRYIEQPFRKIKVGATNSNSSPNRPFLLASTLAALLTVAISLNAVTSKGWLWRHPADVVAQLSYQKGDYTDFFWANIKRLENGFKNDNRNKVLIIGDSMAADLVNVLIAADADHQLDIAAVIIGDNCKSLFGFSSNQYQRLYGGAATRCEREHARVLEQLHLFKAADSIVLASHLWHLNQVNAIPKTVAHLKSLTKAKVMVLGSKVQINNGIQFVSRHAFSPQSHELRTPPHPKTVEINTQLKELADDYIYFDLLDRFCNTHGCQRLTKDGYVIIFDENHLSENGAKFLAQDIHDTDWFQHLLSSN</sequence>